<keyword evidence="3" id="KW-1185">Reference proteome</keyword>
<evidence type="ECO:0000313" key="3">
    <source>
        <dbReference type="Proteomes" id="UP000327013"/>
    </source>
</evidence>
<dbReference type="AlphaFoldDB" id="A0A5N6KWX8"/>
<name>A0A5N6KWX8_9ROSI</name>
<evidence type="ECO:0000313" key="2">
    <source>
        <dbReference type="EMBL" id="KAB8356366.1"/>
    </source>
</evidence>
<feature type="region of interest" description="Disordered" evidence="1">
    <location>
        <begin position="111"/>
        <end position="138"/>
    </location>
</feature>
<proteinExistence type="predicted"/>
<feature type="compositionally biased region" description="Basic and acidic residues" evidence="1">
    <location>
        <begin position="18"/>
        <end position="38"/>
    </location>
</feature>
<gene>
    <name evidence="2" type="ORF">FH972_023950</name>
</gene>
<feature type="region of interest" description="Disordered" evidence="1">
    <location>
        <begin position="14"/>
        <end position="72"/>
    </location>
</feature>
<evidence type="ECO:0000256" key="1">
    <source>
        <dbReference type="SAM" id="MobiDB-lite"/>
    </source>
</evidence>
<dbReference type="EMBL" id="VIBQ01000016">
    <property type="protein sequence ID" value="KAB8356366.1"/>
    <property type="molecule type" value="Genomic_DNA"/>
</dbReference>
<sequence length="150" mass="14919">MGVMECCEAEEGGGLNEGVERGGRGRSWEGVMRPRDVDAGAGAGADHDCVGADADADASAPEGGEDGKEAAGSAARLAVRSWLCKASAAHCVSSMYSSFSRVVAFAEAGSGASPETGAACASSSTSASASLPASCPTSIGEERRWKVVAE</sequence>
<comment type="caution">
    <text evidence="2">The sequence shown here is derived from an EMBL/GenBank/DDBJ whole genome shotgun (WGS) entry which is preliminary data.</text>
</comment>
<protein>
    <submittedName>
        <fullName evidence="2">Uncharacterized protein</fullName>
    </submittedName>
</protein>
<reference evidence="2 3" key="1">
    <citation type="submission" date="2019-06" db="EMBL/GenBank/DDBJ databases">
        <title>A chromosomal-level reference genome of Carpinus fangiana (Coryloideae, Betulaceae).</title>
        <authorList>
            <person name="Yang X."/>
            <person name="Wang Z."/>
            <person name="Zhang L."/>
            <person name="Hao G."/>
            <person name="Liu J."/>
            <person name="Yang Y."/>
        </authorList>
    </citation>
    <scope>NUCLEOTIDE SEQUENCE [LARGE SCALE GENOMIC DNA]</scope>
    <source>
        <strain evidence="2">Cfa_2016G</strain>
        <tissue evidence="2">Leaf</tissue>
    </source>
</reference>
<feature type="compositionally biased region" description="Low complexity" evidence="1">
    <location>
        <begin position="118"/>
        <end position="138"/>
    </location>
</feature>
<organism evidence="2 3">
    <name type="scientific">Carpinus fangiana</name>
    <dbReference type="NCBI Taxonomy" id="176857"/>
    <lineage>
        <taxon>Eukaryota</taxon>
        <taxon>Viridiplantae</taxon>
        <taxon>Streptophyta</taxon>
        <taxon>Embryophyta</taxon>
        <taxon>Tracheophyta</taxon>
        <taxon>Spermatophyta</taxon>
        <taxon>Magnoliopsida</taxon>
        <taxon>eudicotyledons</taxon>
        <taxon>Gunneridae</taxon>
        <taxon>Pentapetalae</taxon>
        <taxon>rosids</taxon>
        <taxon>fabids</taxon>
        <taxon>Fagales</taxon>
        <taxon>Betulaceae</taxon>
        <taxon>Carpinus</taxon>
    </lineage>
</organism>
<accession>A0A5N6KWX8</accession>
<feature type="compositionally biased region" description="Low complexity" evidence="1">
    <location>
        <begin position="51"/>
        <end position="62"/>
    </location>
</feature>
<dbReference type="Proteomes" id="UP000327013">
    <property type="component" value="Unassembled WGS sequence"/>
</dbReference>